<dbReference type="CDD" id="cd12107">
    <property type="entry name" value="Hemerythrin"/>
    <property type="match status" value="1"/>
</dbReference>
<evidence type="ECO:0000256" key="3">
    <source>
        <dbReference type="ARBA" id="ARBA00022723"/>
    </source>
</evidence>
<dbReference type="SUPFAM" id="SSF47188">
    <property type="entry name" value="Hemerythrin-like"/>
    <property type="match status" value="1"/>
</dbReference>
<name>I4B0M7_TURPD</name>
<dbReference type="AlphaFoldDB" id="I4B0M7"/>
<evidence type="ECO:0000313" key="7">
    <source>
        <dbReference type="Proteomes" id="UP000006048"/>
    </source>
</evidence>
<keyword evidence="3" id="KW-0479">Metal-binding</keyword>
<dbReference type="PANTHER" id="PTHR37164:SF1">
    <property type="entry name" value="BACTERIOHEMERYTHRIN"/>
    <property type="match status" value="1"/>
</dbReference>
<dbReference type="PANTHER" id="PTHR37164">
    <property type="entry name" value="BACTERIOHEMERYTHRIN"/>
    <property type="match status" value="1"/>
</dbReference>
<dbReference type="NCBIfam" id="TIGR02481">
    <property type="entry name" value="hemeryth_dom"/>
    <property type="match status" value="1"/>
</dbReference>
<dbReference type="OrthoDB" id="9797092at2"/>
<sequence length="135" mass="15363">MIPLEWTIEYSTGIPKIDSQHAYLFELANRLSRSLASGRSDEILANIIQELNEYVTTHFAYEESVMQNAHYDALVQHQAMHQKMREQLGEYVVQLQNKTLSAQALSKFLETWLTQHILHEDMAYIPAVAASAGNG</sequence>
<protein>
    <submittedName>
        <fullName evidence="6">Hemerythrin-like metal-binding protein</fullName>
    </submittedName>
</protein>
<dbReference type="InterPro" id="IPR012827">
    <property type="entry name" value="Hemerythrin_metal-bd"/>
</dbReference>
<evidence type="ECO:0000259" key="5">
    <source>
        <dbReference type="Pfam" id="PF01814"/>
    </source>
</evidence>
<evidence type="ECO:0000256" key="4">
    <source>
        <dbReference type="ARBA" id="ARBA00023004"/>
    </source>
</evidence>
<dbReference type="RefSeq" id="WP_014801355.1">
    <property type="nucleotide sequence ID" value="NC_018020.1"/>
</dbReference>
<dbReference type="PROSITE" id="PS00550">
    <property type="entry name" value="HEMERYTHRINS"/>
    <property type="match status" value="1"/>
</dbReference>
<dbReference type="GO" id="GO:0046872">
    <property type="term" value="F:metal ion binding"/>
    <property type="evidence" value="ECO:0007669"/>
    <property type="project" value="UniProtKB-KW"/>
</dbReference>
<dbReference type="STRING" id="869212.Turpa_0172"/>
<organism evidence="6 7">
    <name type="scientific">Turneriella parva (strain ATCC BAA-1111 / DSM 21527 / NCTC 11395 / H)</name>
    <name type="common">Leptospira parva</name>
    <dbReference type="NCBI Taxonomy" id="869212"/>
    <lineage>
        <taxon>Bacteria</taxon>
        <taxon>Pseudomonadati</taxon>
        <taxon>Spirochaetota</taxon>
        <taxon>Spirochaetia</taxon>
        <taxon>Leptospirales</taxon>
        <taxon>Leptospiraceae</taxon>
        <taxon>Turneriella</taxon>
    </lineage>
</organism>
<dbReference type="InterPro" id="IPR012312">
    <property type="entry name" value="Hemerythrin-like"/>
</dbReference>
<dbReference type="GO" id="GO:0005344">
    <property type="term" value="F:oxygen carrier activity"/>
    <property type="evidence" value="ECO:0007669"/>
    <property type="project" value="UniProtKB-KW"/>
</dbReference>
<evidence type="ECO:0000256" key="2">
    <source>
        <dbReference type="ARBA" id="ARBA00022621"/>
    </source>
</evidence>
<comment type="similarity">
    <text evidence="1">Belongs to the hemerythrin family.</text>
</comment>
<evidence type="ECO:0000313" key="6">
    <source>
        <dbReference type="EMBL" id="AFM10834.1"/>
    </source>
</evidence>
<keyword evidence="2" id="KW-0561">Oxygen transport</keyword>
<dbReference type="EMBL" id="CP002959">
    <property type="protein sequence ID" value="AFM10834.1"/>
    <property type="molecule type" value="Genomic_DNA"/>
</dbReference>
<dbReference type="HOGENOM" id="CLU_086902_3_0_12"/>
<keyword evidence="4" id="KW-0408">Iron</keyword>
<keyword evidence="2" id="KW-0813">Transport</keyword>
<dbReference type="InterPro" id="IPR050669">
    <property type="entry name" value="Hemerythrin"/>
</dbReference>
<accession>I4B0M7</accession>
<proteinExistence type="inferred from homology"/>
<dbReference type="KEGG" id="tpx:Turpa_0172"/>
<keyword evidence="7" id="KW-1185">Reference proteome</keyword>
<dbReference type="Proteomes" id="UP000006048">
    <property type="component" value="Chromosome"/>
</dbReference>
<evidence type="ECO:0000256" key="1">
    <source>
        <dbReference type="ARBA" id="ARBA00010587"/>
    </source>
</evidence>
<dbReference type="Gene3D" id="1.20.120.50">
    <property type="entry name" value="Hemerythrin-like"/>
    <property type="match status" value="1"/>
</dbReference>
<dbReference type="Pfam" id="PF01814">
    <property type="entry name" value="Hemerythrin"/>
    <property type="match status" value="1"/>
</dbReference>
<dbReference type="InterPro" id="IPR035938">
    <property type="entry name" value="Hemerythrin-like_sf"/>
</dbReference>
<gene>
    <name evidence="6" type="ordered locus">Turpa_0172</name>
</gene>
<reference evidence="6 7" key="1">
    <citation type="submission" date="2012-06" db="EMBL/GenBank/DDBJ databases">
        <title>The complete chromosome of genome of Turneriella parva DSM 21527.</title>
        <authorList>
            <consortium name="US DOE Joint Genome Institute (JGI-PGF)"/>
            <person name="Lucas S."/>
            <person name="Han J."/>
            <person name="Lapidus A."/>
            <person name="Bruce D."/>
            <person name="Goodwin L."/>
            <person name="Pitluck S."/>
            <person name="Peters L."/>
            <person name="Kyrpides N."/>
            <person name="Mavromatis K."/>
            <person name="Ivanova N."/>
            <person name="Mikhailova N."/>
            <person name="Chertkov O."/>
            <person name="Detter J.C."/>
            <person name="Tapia R."/>
            <person name="Han C."/>
            <person name="Land M."/>
            <person name="Hauser L."/>
            <person name="Markowitz V."/>
            <person name="Cheng J.-F."/>
            <person name="Hugenholtz P."/>
            <person name="Woyke T."/>
            <person name="Wu D."/>
            <person name="Gronow S."/>
            <person name="Wellnitz S."/>
            <person name="Brambilla E."/>
            <person name="Klenk H.-P."/>
            <person name="Eisen J.A."/>
        </authorList>
    </citation>
    <scope>NUCLEOTIDE SEQUENCE [LARGE SCALE GENOMIC DNA]</scope>
    <source>
        <strain evidence="7">ATCC BAA-1111 / DSM 21527 / NCTC 11395 / H</strain>
    </source>
</reference>
<feature type="domain" description="Hemerythrin-like" evidence="5">
    <location>
        <begin position="13"/>
        <end position="127"/>
    </location>
</feature>
<dbReference type="InterPro" id="IPR016131">
    <property type="entry name" value="Haemerythrin_Fe_BS"/>
</dbReference>
<dbReference type="NCBIfam" id="NF033749">
    <property type="entry name" value="bact_hemeryth"/>
    <property type="match status" value="1"/>
</dbReference>